<dbReference type="EMBL" id="MK072418">
    <property type="protein sequence ID" value="AYV84742.1"/>
    <property type="molecule type" value="Genomic_DNA"/>
</dbReference>
<dbReference type="SUPFAM" id="SSF52058">
    <property type="entry name" value="L domain-like"/>
    <property type="match status" value="1"/>
</dbReference>
<evidence type="ECO:0000313" key="1">
    <source>
        <dbReference type="EMBL" id="AYV84742.1"/>
    </source>
</evidence>
<gene>
    <name evidence="1" type="ORF">Hyperionvirus36_19</name>
</gene>
<reference evidence="1" key="1">
    <citation type="submission" date="2018-10" db="EMBL/GenBank/DDBJ databases">
        <title>Hidden diversity of soil giant viruses.</title>
        <authorList>
            <person name="Schulz F."/>
            <person name="Alteio L."/>
            <person name="Goudeau D."/>
            <person name="Ryan E.M."/>
            <person name="Malmstrom R.R."/>
            <person name="Blanchard J."/>
            <person name="Woyke T."/>
        </authorList>
    </citation>
    <scope>NUCLEOTIDE SEQUENCE</scope>
    <source>
        <strain evidence="1">HYV1</strain>
    </source>
</reference>
<dbReference type="Gene3D" id="3.80.10.10">
    <property type="entry name" value="Ribonuclease Inhibitor"/>
    <property type="match status" value="1"/>
</dbReference>
<dbReference type="InterPro" id="IPR032675">
    <property type="entry name" value="LRR_dom_sf"/>
</dbReference>
<organism evidence="1">
    <name type="scientific">Hyperionvirus sp</name>
    <dbReference type="NCBI Taxonomy" id="2487770"/>
    <lineage>
        <taxon>Viruses</taxon>
        <taxon>Varidnaviria</taxon>
        <taxon>Bamfordvirae</taxon>
        <taxon>Nucleocytoviricota</taxon>
        <taxon>Megaviricetes</taxon>
        <taxon>Imitervirales</taxon>
        <taxon>Mimiviridae</taxon>
        <taxon>Klosneuvirinae</taxon>
    </lineage>
</organism>
<proteinExistence type="predicted"/>
<name>A0A3G5AC64_9VIRU</name>
<accession>A0A3G5AC64</accession>
<sequence>MEFDNFLRLPEAVLRLVVENLRLPEAVNILYTSRFLLKHLRDSVVVAKIRSVSDVGKAIILFPKVRIQFLSSDSWSISGSIVRLPDFAANITEMYLDETVRGMHFFQWNLMIKLRKLKCHEEDLSCPFREDKLPPNLTNLEITGNDMDLRGFGKLNDLTISLDSLWGGPSLFPSTLTRLVLEDCGILSCVERGTFDGLRSVEFCDLDDFYTLMQTPIKLIDLKINGQLPKIPDRKRKMFEENINSICAENLRSVESLYLGQFIPIPLNFFSSMVCLKIIKIDGVIASGKGSFVEMGSVREVEFDRVVGWQNIVNFFPNVKRLRVRWCNFEMPLRNALRNLEELEIVKCDLRECKTNMRSVYLRILDCIVFPGVFEKITGECLEYNFGLSFVSFGGVLRRMGLRKLCLPDFEGFPVTSGYRKIISSAPLI</sequence>
<protein>
    <submittedName>
        <fullName evidence="1">Uncharacterized protein</fullName>
    </submittedName>
</protein>